<sequence>MASAVTNALRSRQVHVSMVPTPRSLGDRRLVLKALQKFGEVVTFWSMKYNFKEVFRAQPQNSGRSALVIFESSEAAANAIKVCSIAVPLSENAEPSNGNNNNNNITNNNETRRKQRKVSYYEPYERAPYPPGANHILCTIRPVEQDHTGIIRRNAYHNCFLTASDEYEVKDLMLNETGSSTPLVELADCFPGKKKRVPYYVQRNIARRNDMAGANSLMEMWIAGNEAVARKNEEEGGIERERKEEKGDEKERQRRRSHGRIKVAW</sequence>
<keyword evidence="3" id="KW-1185">Reference proteome</keyword>
<name>A0A2B7XUN9_POLH7</name>
<evidence type="ECO:0000256" key="1">
    <source>
        <dbReference type="SAM" id="MobiDB-lite"/>
    </source>
</evidence>
<dbReference type="AlphaFoldDB" id="A0A2B7XUN9"/>
<evidence type="ECO:0000313" key="2">
    <source>
        <dbReference type="EMBL" id="PGH12926.1"/>
    </source>
</evidence>
<reference evidence="2 3" key="1">
    <citation type="submission" date="2017-10" db="EMBL/GenBank/DDBJ databases">
        <title>Comparative genomics in systemic dimorphic fungi from Ajellomycetaceae.</title>
        <authorList>
            <person name="Munoz J.F."/>
            <person name="Mcewen J.G."/>
            <person name="Clay O.K."/>
            <person name="Cuomo C.A."/>
        </authorList>
    </citation>
    <scope>NUCLEOTIDE SEQUENCE [LARGE SCALE GENOMIC DNA]</scope>
    <source>
        <strain evidence="2 3">UAMH7299</strain>
    </source>
</reference>
<comment type="caution">
    <text evidence="2">The sequence shown here is derived from an EMBL/GenBank/DDBJ whole genome shotgun (WGS) entry which is preliminary data.</text>
</comment>
<evidence type="ECO:0000313" key="3">
    <source>
        <dbReference type="Proteomes" id="UP000224634"/>
    </source>
</evidence>
<protein>
    <submittedName>
        <fullName evidence="2">Uncharacterized protein</fullName>
    </submittedName>
</protein>
<accession>A0A2B7XUN9</accession>
<dbReference type="Proteomes" id="UP000224634">
    <property type="component" value="Unassembled WGS sequence"/>
</dbReference>
<dbReference type="OrthoDB" id="5367448at2759"/>
<feature type="region of interest" description="Disordered" evidence="1">
    <location>
        <begin position="91"/>
        <end position="118"/>
    </location>
</feature>
<feature type="region of interest" description="Disordered" evidence="1">
    <location>
        <begin position="229"/>
        <end position="265"/>
    </location>
</feature>
<feature type="compositionally biased region" description="Basic and acidic residues" evidence="1">
    <location>
        <begin position="229"/>
        <end position="252"/>
    </location>
</feature>
<proteinExistence type="predicted"/>
<organism evidence="2 3">
    <name type="scientific">Polytolypa hystricis (strain UAMH7299)</name>
    <dbReference type="NCBI Taxonomy" id="1447883"/>
    <lineage>
        <taxon>Eukaryota</taxon>
        <taxon>Fungi</taxon>
        <taxon>Dikarya</taxon>
        <taxon>Ascomycota</taxon>
        <taxon>Pezizomycotina</taxon>
        <taxon>Eurotiomycetes</taxon>
        <taxon>Eurotiomycetidae</taxon>
        <taxon>Onygenales</taxon>
        <taxon>Onygenales incertae sedis</taxon>
        <taxon>Polytolypa</taxon>
    </lineage>
</organism>
<feature type="compositionally biased region" description="Basic residues" evidence="1">
    <location>
        <begin position="253"/>
        <end position="265"/>
    </location>
</feature>
<gene>
    <name evidence="2" type="ORF">AJ80_06531</name>
</gene>
<dbReference type="EMBL" id="PDNA01000110">
    <property type="protein sequence ID" value="PGH12926.1"/>
    <property type="molecule type" value="Genomic_DNA"/>
</dbReference>
<feature type="compositionally biased region" description="Low complexity" evidence="1">
    <location>
        <begin position="97"/>
        <end position="109"/>
    </location>
</feature>